<proteinExistence type="predicted"/>
<feature type="chain" id="PRO_5046020183" evidence="9">
    <location>
        <begin position="22"/>
        <end position="474"/>
    </location>
</feature>
<dbReference type="Gene3D" id="2.10.25.10">
    <property type="entry name" value="Laminin"/>
    <property type="match status" value="1"/>
</dbReference>
<protein>
    <submittedName>
        <fullName evidence="12">C-type lectin domain family 14 member A</fullName>
    </submittedName>
</protein>
<dbReference type="InterPro" id="IPR016186">
    <property type="entry name" value="C-type_lectin-like/link_sf"/>
</dbReference>
<feature type="domain" description="C-type lectin" evidence="10">
    <location>
        <begin position="33"/>
        <end position="168"/>
    </location>
</feature>
<feature type="compositionally biased region" description="Polar residues" evidence="7">
    <location>
        <begin position="460"/>
        <end position="474"/>
    </location>
</feature>
<dbReference type="InterPro" id="IPR051505">
    <property type="entry name" value="C-type_lectin_domain"/>
</dbReference>
<dbReference type="GO" id="GO:0036324">
    <property type="term" value="P:vascular endothelial growth factor receptor-2 signaling pathway"/>
    <property type="evidence" value="ECO:0007669"/>
    <property type="project" value="UniProtKB-ARBA"/>
</dbReference>
<dbReference type="SUPFAM" id="SSF56436">
    <property type="entry name" value="C-type lectin-like"/>
    <property type="match status" value="1"/>
</dbReference>
<organism evidence="11 12">
    <name type="scientific">Erinaceus europaeus</name>
    <name type="common">Western European hedgehog</name>
    <dbReference type="NCBI Taxonomy" id="9365"/>
    <lineage>
        <taxon>Eukaryota</taxon>
        <taxon>Metazoa</taxon>
        <taxon>Chordata</taxon>
        <taxon>Craniata</taxon>
        <taxon>Vertebrata</taxon>
        <taxon>Euteleostomi</taxon>
        <taxon>Mammalia</taxon>
        <taxon>Eutheria</taxon>
        <taxon>Laurasiatheria</taxon>
        <taxon>Eulipotyphla</taxon>
        <taxon>Erinaceidae</taxon>
        <taxon>Erinaceinae</taxon>
        <taxon>Erinaceus</taxon>
    </lineage>
</organism>
<evidence type="ECO:0000256" key="9">
    <source>
        <dbReference type="SAM" id="SignalP"/>
    </source>
</evidence>
<dbReference type="GO" id="GO:0016477">
    <property type="term" value="P:cell migration"/>
    <property type="evidence" value="ECO:0007669"/>
    <property type="project" value="TreeGrafter"/>
</dbReference>
<dbReference type="GO" id="GO:0050840">
    <property type="term" value="F:extracellular matrix binding"/>
    <property type="evidence" value="ECO:0007669"/>
    <property type="project" value="TreeGrafter"/>
</dbReference>
<evidence type="ECO:0000313" key="11">
    <source>
        <dbReference type="Proteomes" id="UP001652624"/>
    </source>
</evidence>
<gene>
    <name evidence="12" type="primary">CLEC14A</name>
</gene>
<dbReference type="OrthoDB" id="9890094at2759"/>
<dbReference type="AlphaFoldDB" id="A0A1S2ZMW1"/>
<keyword evidence="2 8" id="KW-0812">Transmembrane</keyword>
<feature type="region of interest" description="Disordered" evidence="7">
    <location>
        <begin position="295"/>
        <end position="352"/>
    </location>
</feature>
<feature type="region of interest" description="Disordered" evidence="7">
    <location>
        <begin position="438"/>
        <end position="474"/>
    </location>
</feature>
<evidence type="ECO:0000256" key="7">
    <source>
        <dbReference type="SAM" id="MobiDB-lite"/>
    </source>
</evidence>
<dbReference type="GO" id="GO:0030246">
    <property type="term" value="F:carbohydrate binding"/>
    <property type="evidence" value="ECO:0007669"/>
    <property type="project" value="UniProtKB-KW"/>
</dbReference>
<dbReference type="FunCoup" id="A0A1S2ZMW1">
    <property type="interactions" value="139"/>
</dbReference>
<keyword evidence="3 9" id="KW-0732">Signal</keyword>
<feature type="region of interest" description="Disordered" evidence="7">
    <location>
        <begin position="366"/>
        <end position="400"/>
    </location>
</feature>
<accession>A0A1S2ZMW1</accession>
<keyword evidence="6 8" id="KW-0472">Membrane</keyword>
<dbReference type="RefSeq" id="XP_007521825.3">
    <property type="nucleotide sequence ID" value="XM_007521763.3"/>
</dbReference>
<dbReference type="eggNOG" id="ENOG502S0KN">
    <property type="taxonomic scope" value="Eukaryota"/>
</dbReference>
<dbReference type="Gene3D" id="3.10.100.10">
    <property type="entry name" value="Mannose-Binding Protein A, subunit A"/>
    <property type="match status" value="1"/>
</dbReference>
<dbReference type="PROSITE" id="PS50041">
    <property type="entry name" value="C_TYPE_LECTIN_2"/>
    <property type="match status" value="1"/>
</dbReference>
<keyword evidence="4" id="KW-0430">Lectin</keyword>
<evidence type="ECO:0000256" key="5">
    <source>
        <dbReference type="ARBA" id="ARBA00022989"/>
    </source>
</evidence>
<dbReference type="STRING" id="9365.ENSEEUP00000012978"/>
<dbReference type="GO" id="GO:1990430">
    <property type="term" value="F:extracellular matrix protein binding"/>
    <property type="evidence" value="ECO:0007669"/>
    <property type="project" value="TreeGrafter"/>
</dbReference>
<dbReference type="InterPro" id="IPR001304">
    <property type="entry name" value="C-type_lectin-like"/>
</dbReference>
<dbReference type="InParanoid" id="A0A1S2ZMW1"/>
<dbReference type="InterPro" id="IPR016187">
    <property type="entry name" value="CTDL_fold"/>
</dbReference>
<feature type="compositionally biased region" description="Polar residues" evidence="7">
    <location>
        <begin position="390"/>
        <end position="400"/>
    </location>
</feature>
<dbReference type="GO" id="GO:0036325">
    <property type="term" value="P:vascular endothelial growth factor receptor-3 signaling pathway"/>
    <property type="evidence" value="ECO:0007669"/>
    <property type="project" value="UniProtKB-ARBA"/>
</dbReference>
<evidence type="ECO:0000259" key="10">
    <source>
        <dbReference type="PROSITE" id="PS50041"/>
    </source>
</evidence>
<evidence type="ECO:0000256" key="4">
    <source>
        <dbReference type="ARBA" id="ARBA00022734"/>
    </source>
</evidence>
<evidence type="ECO:0000256" key="8">
    <source>
        <dbReference type="SAM" id="Phobius"/>
    </source>
</evidence>
<dbReference type="Proteomes" id="UP001652624">
    <property type="component" value="Chromosome 16"/>
</dbReference>
<feature type="transmembrane region" description="Helical" evidence="8">
    <location>
        <begin position="406"/>
        <end position="433"/>
    </location>
</feature>
<dbReference type="GO" id="GO:0031012">
    <property type="term" value="C:extracellular matrix"/>
    <property type="evidence" value="ECO:0007669"/>
    <property type="project" value="TreeGrafter"/>
</dbReference>
<evidence type="ECO:0000256" key="2">
    <source>
        <dbReference type="ARBA" id="ARBA00022692"/>
    </source>
</evidence>
<dbReference type="SUPFAM" id="SSF57196">
    <property type="entry name" value="EGF/Laminin"/>
    <property type="match status" value="1"/>
</dbReference>
<dbReference type="PANTHER" id="PTHR14789:SF5">
    <property type="entry name" value="C-TYPE LECTIN DOMAIN FAMILY 14 MEMBER A"/>
    <property type="match status" value="1"/>
</dbReference>
<dbReference type="CTD" id="161198"/>
<evidence type="ECO:0000313" key="12">
    <source>
        <dbReference type="RefSeq" id="XP_007521825.3"/>
    </source>
</evidence>
<evidence type="ECO:0000256" key="1">
    <source>
        <dbReference type="ARBA" id="ARBA00004479"/>
    </source>
</evidence>
<keyword evidence="5 8" id="KW-1133">Transmembrane helix</keyword>
<dbReference type="GeneID" id="103112350"/>
<name>A0A1S2ZMW1_ERIEU</name>
<dbReference type="PANTHER" id="PTHR14789">
    <property type="entry name" value="CHONDROLECTIN VARIANT CHODLFDELTAE"/>
    <property type="match status" value="1"/>
</dbReference>
<reference evidence="12" key="1">
    <citation type="submission" date="2025-08" db="UniProtKB">
        <authorList>
            <consortium name="RefSeq"/>
        </authorList>
    </citation>
    <scope>IDENTIFICATION</scope>
</reference>
<evidence type="ECO:0000256" key="6">
    <source>
        <dbReference type="ARBA" id="ARBA00023136"/>
    </source>
</evidence>
<feature type="signal peptide" evidence="9">
    <location>
        <begin position="1"/>
        <end position="21"/>
    </location>
</feature>
<comment type="subcellular location">
    <subcellularLocation>
        <location evidence="1">Membrane</location>
        <topology evidence="1">Single-pass type I membrane protein</topology>
    </subcellularLocation>
</comment>
<keyword evidence="11" id="KW-1185">Reference proteome</keyword>
<dbReference type="GO" id="GO:0009897">
    <property type="term" value="C:external side of plasma membrane"/>
    <property type="evidence" value="ECO:0007669"/>
    <property type="project" value="TreeGrafter"/>
</dbReference>
<evidence type="ECO:0000256" key="3">
    <source>
        <dbReference type="ARBA" id="ARBA00022729"/>
    </source>
</evidence>
<sequence length="474" mass="49993">MRGALTLCFLWQAFWPRPGGAEHPTADRADCTASGACYSLHHATFKRLEAEEACILRGGALSPVRGGAELRAILQLLRAGPGPGGGSKDLLFWVALERGRSSCTLDNMPLRGFSWLSPDGDAAGGSDSDRDTLPWVEEPQRSCTARRCAGLLATRGVEPAGWKEARCQLRTDGYLCKYHFEGLCPAPRPGAASNLSYHAPFQLHSAALSFSPPGTQVSAWCPEEPSSIKVTCLQDKGGLHWAGMPPGGLLCACPGRYLRGGKCAQLEDCLDAQGGFACECAEGFQLGKDGHSCVPSAERQPAGGGTKVPTKHPQATQISPVPRRTSSPRHPEKPGELPHGTGQDSSTSSPKIPLWKLHSMAPTLWVTPPTEAKATVSSPGSRSRPPRIEATSSPASPQAFDSSSTVVFVLVSIAVVVLVILTMTVLGLFKLCFHKSSSSRSRKGPLALAGVESDSEATAARSSDSAHATNNGVN</sequence>